<accession>A0A087TXZ1</accession>
<dbReference type="EMBL" id="KK117263">
    <property type="protein sequence ID" value="KFM69980.1"/>
    <property type="molecule type" value="Genomic_DNA"/>
</dbReference>
<dbReference type="PANTHER" id="PTHR11161:SF0">
    <property type="entry name" value="O-ACYLTRANSFERASE LIKE PROTEIN"/>
    <property type="match status" value="1"/>
</dbReference>
<keyword evidence="1" id="KW-0472">Membrane</keyword>
<name>A0A087TXZ1_STEMI</name>
<proteinExistence type="predicted"/>
<feature type="chain" id="PRO_5001830027" description="Nose resistant-to-fluoxetine protein N-terminal domain-containing protein" evidence="2">
    <location>
        <begin position="22"/>
        <end position="353"/>
    </location>
</feature>
<evidence type="ECO:0000256" key="1">
    <source>
        <dbReference type="SAM" id="Phobius"/>
    </source>
</evidence>
<dbReference type="InterPro" id="IPR052728">
    <property type="entry name" value="O2_lipid_transport_reg"/>
</dbReference>
<evidence type="ECO:0000313" key="4">
    <source>
        <dbReference type="EMBL" id="KFM69980.1"/>
    </source>
</evidence>
<reference evidence="4 5" key="1">
    <citation type="submission" date="2013-11" db="EMBL/GenBank/DDBJ databases">
        <title>Genome sequencing of Stegodyphus mimosarum.</title>
        <authorList>
            <person name="Bechsgaard J."/>
        </authorList>
    </citation>
    <scope>NUCLEOTIDE SEQUENCE [LARGE SCALE GENOMIC DNA]</scope>
</reference>
<feature type="domain" description="Nose resistant-to-fluoxetine protein N-terminal" evidence="3">
    <location>
        <begin position="77"/>
        <end position="236"/>
    </location>
</feature>
<keyword evidence="1" id="KW-1133">Transmembrane helix</keyword>
<evidence type="ECO:0000313" key="5">
    <source>
        <dbReference type="Proteomes" id="UP000054359"/>
    </source>
</evidence>
<evidence type="ECO:0000259" key="3">
    <source>
        <dbReference type="SMART" id="SM00703"/>
    </source>
</evidence>
<dbReference type="SMART" id="SM00703">
    <property type="entry name" value="NRF"/>
    <property type="match status" value="1"/>
</dbReference>
<feature type="non-terminal residue" evidence="4">
    <location>
        <position position="353"/>
    </location>
</feature>
<keyword evidence="2" id="KW-0732">Signal</keyword>
<dbReference type="OMA" id="TNIMEFE"/>
<evidence type="ECO:0000256" key="2">
    <source>
        <dbReference type="SAM" id="SignalP"/>
    </source>
</evidence>
<gene>
    <name evidence="4" type="ORF">X975_11811</name>
</gene>
<feature type="transmembrane region" description="Helical" evidence="1">
    <location>
        <begin position="246"/>
        <end position="269"/>
    </location>
</feature>
<dbReference type="InterPro" id="IPR006621">
    <property type="entry name" value="Nose-resist-to-fluoxetine_N"/>
</dbReference>
<sequence length="353" mass="39611">MRLKVLCLLFLLNILLRATLAQKVNVTNEVNNITETTTVVPQQTYKEAEKEITDFINSLLRSILPKVVSGSGSASLSPRCTAGMMKIFGSIRRLKGWTLKLLDSMGKPTTGILTGTSYSMGSYDECINLAVTKKGEETTDPTEEMFRGMYCKIRVRFPDAVIETAKNYHKGMVNASDLGKLKDIIQEIPYIPITSDYMNHYLGMCLPSSCNSDDVQQLIKLIPFPGSSALEKCEVKSEAEVDRTQMAIMCVFLFLFVLVFASTFIDWILHSGKENVKLNRDDKRCVSVTVAFSFCNNTKRLLKNINEDNEGLVLGNCVRGIVVASVAWIILGHTYVFPFKAFYMQASMYNRFK</sequence>
<dbReference type="AlphaFoldDB" id="A0A087TXZ1"/>
<dbReference type="Proteomes" id="UP000054359">
    <property type="component" value="Unassembled WGS sequence"/>
</dbReference>
<keyword evidence="5" id="KW-1185">Reference proteome</keyword>
<organism evidence="4 5">
    <name type="scientific">Stegodyphus mimosarum</name>
    <name type="common">African social velvet spider</name>
    <dbReference type="NCBI Taxonomy" id="407821"/>
    <lineage>
        <taxon>Eukaryota</taxon>
        <taxon>Metazoa</taxon>
        <taxon>Ecdysozoa</taxon>
        <taxon>Arthropoda</taxon>
        <taxon>Chelicerata</taxon>
        <taxon>Arachnida</taxon>
        <taxon>Araneae</taxon>
        <taxon>Araneomorphae</taxon>
        <taxon>Entelegynae</taxon>
        <taxon>Eresoidea</taxon>
        <taxon>Eresidae</taxon>
        <taxon>Stegodyphus</taxon>
    </lineage>
</organism>
<protein>
    <recommendedName>
        <fullName evidence="3">Nose resistant-to-fluoxetine protein N-terminal domain-containing protein</fullName>
    </recommendedName>
</protein>
<dbReference type="Pfam" id="PF20146">
    <property type="entry name" value="NRF"/>
    <property type="match status" value="1"/>
</dbReference>
<dbReference type="PANTHER" id="PTHR11161">
    <property type="entry name" value="O-ACYLTRANSFERASE"/>
    <property type="match status" value="1"/>
</dbReference>
<dbReference type="OrthoDB" id="6429567at2759"/>
<feature type="signal peptide" evidence="2">
    <location>
        <begin position="1"/>
        <end position="21"/>
    </location>
</feature>
<keyword evidence="1" id="KW-0812">Transmembrane</keyword>